<comment type="caution">
    <text evidence="1">The sequence shown here is derived from an EMBL/GenBank/DDBJ whole genome shotgun (WGS) entry which is preliminary data.</text>
</comment>
<name>A0ABQ7HUW5_9MICR</name>
<keyword evidence="2" id="KW-1185">Reference proteome</keyword>
<gene>
    <name evidence="1" type="ORF">TCON_2833</name>
</gene>
<dbReference type="EMBL" id="SBIQ01001175">
    <property type="protein sequence ID" value="KAF7670528.1"/>
    <property type="molecule type" value="Genomic_DNA"/>
</dbReference>
<sequence length="208" mass="24522">SKANQILEIIFDYNNKNELQYLFFGNYAFDVDQIKDRQTLEEVKSSMKKEVSMIYSMYKPNMIIDIPPDKSVEANLQDMLWGFKEKGENGKDKFIVPIFLNSPLFLTFSFNKNQNEEKSLTFQQTLSLFSLENGESKYSLTGFVITEKTKSYDPDIINSFFKHDGVWKWFDNGNIIRETELKNLDFNFKTKSEKNTAFEVELFYSRDE</sequence>
<reference evidence="1 2" key="1">
    <citation type="submission" date="2019-01" db="EMBL/GenBank/DDBJ databases">
        <title>Genomes sequencing and comparative genomics of infectious freshwater microsporidia, Cucumispora dikerogammari and Thelohania contejeani.</title>
        <authorList>
            <person name="Cormier A."/>
            <person name="Giraud I."/>
            <person name="Wattier R."/>
            <person name="Teixeira M."/>
            <person name="Grandjean F."/>
            <person name="Rigaud T."/>
            <person name="Cordaux R."/>
        </authorList>
    </citation>
    <scope>NUCLEOTIDE SEQUENCE [LARGE SCALE GENOMIC DNA]</scope>
    <source>
        <strain evidence="1">T1</strain>
        <tissue evidence="1">Spores</tissue>
    </source>
</reference>
<organism evidence="1 2">
    <name type="scientific">Astathelohania contejeani</name>
    <dbReference type="NCBI Taxonomy" id="164912"/>
    <lineage>
        <taxon>Eukaryota</taxon>
        <taxon>Fungi</taxon>
        <taxon>Fungi incertae sedis</taxon>
        <taxon>Microsporidia</taxon>
        <taxon>Astathelohaniidae</taxon>
        <taxon>Astathelohania</taxon>
    </lineage>
</organism>
<evidence type="ECO:0000313" key="2">
    <source>
        <dbReference type="Proteomes" id="UP001516464"/>
    </source>
</evidence>
<accession>A0ABQ7HUW5</accession>
<proteinExistence type="predicted"/>
<feature type="non-terminal residue" evidence="1">
    <location>
        <position position="1"/>
    </location>
</feature>
<dbReference type="Proteomes" id="UP001516464">
    <property type="component" value="Unassembled WGS sequence"/>
</dbReference>
<evidence type="ECO:0000313" key="1">
    <source>
        <dbReference type="EMBL" id="KAF7670528.1"/>
    </source>
</evidence>
<protein>
    <submittedName>
        <fullName evidence="1">Uncharacterized protein</fullName>
    </submittedName>
</protein>